<keyword evidence="1" id="KW-0472">Membrane</keyword>
<dbReference type="STRING" id="1227077.SAMN04515668_2051"/>
<dbReference type="InterPro" id="IPR025495">
    <property type="entry name" value="DUF4386"/>
</dbReference>
<evidence type="ECO:0000313" key="2">
    <source>
        <dbReference type="EMBL" id="SFQ35621.1"/>
    </source>
</evidence>
<dbReference type="OrthoDB" id="1160166at2"/>
<feature type="transmembrane region" description="Helical" evidence="1">
    <location>
        <begin position="91"/>
        <end position="117"/>
    </location>
</feature>
<evidence type="ECO:0000256" key="1">
    <source>
        <dbReference type="SAM" id="Phobius"/>
    </source>
</evidence>
<name>A0A1I5XUH8_HYMAR</name>
<keyword evidence="1" id="KW-1133">Transmembrane helix</keyword>
<keyword evidence="1" id="KW-0812">Transmembrane</keyword>
<accession>A0A1I5XUH8</accession>
<evidence type="ECO:0000313" key="3">
    <source>
        <dbReference type="Proteomes" id="UP000199029"/>
    </source>
</evidence>
<organism evidence="2 3">
    <name type="scientific">Hymenobacter arizonensis</name>
    <name type="common">Siccationidurans arizonensis</name>
    <dbReference type="NCBI Taxonomy" id="1227077"/>
    <lineage>
        <taxon>Bacteria</taxon>
        <taxon>Pseudomonadati</taxon>
        <taxon>Bacteroidota</taxon>
        <taxon>Cytophagia</taxon>
        <taxon>Cytophagales</taxon>
        <taxon>Hymenobacteraceae</taxon>
        <taxon>Hymenobacter</taxon>
    </lineage>
</organism>
<feature type="transmembrane region" description="Helical" evidence="1">
    <location>
        <begin position="58"/>
        <end position="79"/>
    </location>
</feature>
<feature type="transmembrane region" description="Helical" evidence="1">
    <location>
        <begin position="204"/>
        <end position="226"/>
    </location>
</feature>
<dbReference type="RefSeq" id="WP_092671974.1">
    <property type="nucleotide sequence ID" value="NZ_FOXS01000002.1"/>
</dbReference>
<feature type="transmembrane region" description="Helical" evidence="1">
    <location>
        <begin position="12"/>
        <end position="31"/>
    </location>
</feature>
<proteinExistence type="predicted"/>
<dbReference type="AlphaFoldDB" id="A0A1I5XUH8"/>
<gene>
    <name evidence="2" type="ORF">SAMN04515668_2051</name>
</gene>
<sequence length="249" mass="26462">MATRTIENSPLVYARIGGALYLVIILFGLFAEGFVTNKLLVSGDAAATARNILAAPGLWRLSVAGNVLVVVCAVPLLWIEYLLLRPVSKSLVLLAVLFNLVSLGVEAISKVFLLLVLPTLESAQYAQAFGARQVPMLANFSLKAHDISFDIALVFFGFTCLVNGYLIFKSGYLPKVVGILMQVAGGCYLVACFATLFAPALAGVLLPGILLPCLVGESAFCLWLLVKGVDTVKWQAKTSQSAPRLAVAG</sequence>
<protein>
    <recommendedName>
        <fullName evidence="4">DUF4386 domain-containing protein</fullName>
    </recommendedName>
</protein>
<feature type="transmembrane region" description="Helical" evidence="1">
    <location>
        <begin position="147"/>
        <end position="167"/>
    </location>
</feature>
<dbReference type="Proteomes" id="UP000199029">
    <property type="component" value="Unassembled WGS sequence"/>
</dbReference>
<keyword evidence="3" id="KW-1185">Reference proteome</keyword>
<dbReference type="Pfam" id="PF14329">
    <property type="entry name" value="DUF4386"/>
    <property type="match status" value="1"/>
</dbReference>
<dbReference type="EMBL" id="FOXS01000002">
    <property type="protein sequence ID" value="SFQ35621.1"/>
    <property type="molecule type" value="Genomic_DNA"/>
</dbReference>
<evidence type="ECO:0008006" key="4">
    <source>
        <dbReference type="Google" id="ProtNLM"/>
    </source>
</evidence>
<reference evidence="3" key="1">
    <citation type="submission" date="2016-10" db="EMBL/GenBank/DDBJ databases">
        <authorList>
            <person name="Varghese N."/>
            <person name="Submissions S."/>
        </authorList>
    </citation>
    <scope>NUCLEOTIDE SEQUENCE [LARGE SCALE GENOMIC DNA]</scope>
    <source>
        <strain evidence="3">OR362-8,ATCC BAA-1266,JCM 13504</strain>
    </source>
</reference>
<feature type="transmembrane region" description="Helical" evidence="1">
    <location>
        <begin position="179"/>
        <end position="198"/>
    </location>
</feature>